<feature type="compositionally biased region" description="Pro residues" evidence="1">
    <location>
        <begin position="136"/>
        <end position="147"/>
    </location>
</feature>
<dbReference type="EMBL" id="JAUTXT010000052">
    <property type="protein sequence ID" value="KAK3670707.1"/>
    <property type="molecule type" value="Genomic_DNA"/>
</dbReference>
<feature type="region of interest" description="Disordered" evidence="1">
    <location>
        <begin position="128"/>
        <end position="148"/>
    </location>
</feature>
<dbReference type="Proteomes" id="UP001274830">
    <property type="component" value="Unassembled WGS sequence"/>
</dbReference>
<reference evidence="2" key="1">
    <citation type="submission" date="2023-07" db="EMBL/GenBank/DDBJ databases">
        <title>Black Yeasts Isolated from many extreme environments.</title>
        <authorList>
            <person name="Coleine C."/>
            <person name="Stajich J.E."/>
            <person name="Selbmann L."/>
        </authorList>
    </citation>
    <scope>NUCLEOTIDE SEQUENCE</scope>
    <source>
        <strain evidence="2">CCFEE 5485</strain>
    </source>
</reference>
<comment type="caution">
    <text evidence="2">The sequence shown here is derived from an EMBL/GenBank/DDBJ whole genome shotgun (WGS) entry which is preliminary data.</text>
</comment>
<accession>A0AAE0TRU6</accession>
<evidence type="ECO:0000313" key="2">
    <source>
        <dbReference type="EMBL" id="KAK3670707.1"/>
    </source>
</evidence>
<organism evidence="2 3">
    <name type="scientific">Recurvomyces mirabilis</name>
    <dbReference type="NCBI Taxonomy" id="574656"/>
    <lineage>
        <taxon>Eukaryota</taxon>
        <taxon>Fungi</taxon>
        <taxon>Dikarya</taxon>
        <taxon>Ascomycota</taxon>
        <taxon>Pezizomycotina</taxon>
        <taxon>Dothideomycetes</taxon>
        <taxon>Dothideomycetidae</taxon>
        <taxon>Mycosphaerellales</taxon>
        <taxon>Teratosphaeriaceae</taxon>
        <taxon>Recurvomyces</taxon>
    </lineage>
</organism>
<sequence>MALRTLVPEEWVPLPRTNISTRTARQPRDERARVPKSPHRGRPPPIKLLAPPPSSNDNNKQETISPRDPEIVDLAPPTTWPRRLQLPPVPPKQAPLLTRMNTPSLYSRHSTAGQSEISFGILDYYTRDPSPLQSPELPPPPLTPTPAPALKTERAVDRRGLEKFDFELVPCTPSVSELRDIGRKPLPISKGEEEDAVVGAVVEETPVKGTLSGCGEEVESSVAGAKVGVEQPALVNLTPPTRKAPDIPPHKRTYSLFPAAAVKETPSPQTMDIPSPSSILLVSPAESPTNKIIAQHHHQQPASSYRRRKESLTGSFHLPAVEPAYNPLTNSILHVVDGVGVDKPSDFFYDFYFCRDCFPTRTWWSSY</sequence>
<protein>
    <submittedName>
        <fullName evidence="2">Uncharacterized protein</fullName>
    </submittedName>
</protein>
<evidence type="ECO:0000313" key="3">
    <source>
        <dbReference type="Proteomes" id="UP001274830"/>
    </source>
</evidence>
<name>A0AAE0TRU6_9PEZI</name>
<feature type="compositionally biased region" description="Polar residues" evidence="1">
    <location>
        <begin position="55"/>
        <end position="64"/>
    </location>
</feature>
<proteinExistence type="predicted"/>
<evidence type="ECO:0000256" key="1">
    <source>
        <dbReference type="SAM" id="MobiDB-lite"/>
    </source>
</evidence>
<gene>
    <name evidence="2" type="ORF">LTR78_009399</name>
</gene>
<dbReference type="AlphaFoldDB" id="A0AAE0TRU6"/>
<feature type="compositionally biased region" description="Pro residues" evidence="1">
    <location>
        <begin position="43"/>
        <end position="54"/>
    </location>
</feature>
<feature type="region of interest" description="Disordered" evidence="1">
    <location>
        <begin position="1"/>
        <end position="97"/>
    </location>
</feature>
<keyword evidence="3" id="KW-1185">Reference proteome</keyword>